<keyword evidence="3" id="KW-1185">Reference proteome</keyword>
<comment type="caution">
    <text evidence="2">The sequence shown here is derived from an EMBL/GenBank/DDBJ whole genome shotgun (WGS) entry which is preliminary data.</text>
</comment>
<dbReference type="PANTHER" id="PTHR21043:SF0">
    <property type="entry name" value="MITOCHONDRIAL ASSEMBLY OF RIBOSOMAL LARGE SUBUNIT PROTEIN 1"/>
    <property type="match status" value="1"/>
</dbReference>
<evidence type="ECO:0000256" key="1">
    <source>
        <dbReference type="ARBA" id="ARBA00010574"/>
    </source>
</evidence>
<dbReference type="EMBL" id="CAUOFW020003787">
    <property type="protein sequence ID" value="CAK9162016.1"/>
    <property type="molecule type" value="Genomic_DNA"/>
</dbReference>
<accession>A0ABC8SXU8</accession>
<proteinExistence type="inferred from homology"/>
<dbReference type="InterPro" id="IPR004394">
    <property type="entry name" value="Iojap/RsfS/C7orf30"/>
</dbReference>
<organism evidence="2 3">
    <name type="scientific">Ilex paraguariensis</name>
    <name type="common">yerba mate</name>
    <dbReference type="NCBI Taxonomy" id="185542"/>
    <lineage>
        <taxon>Eukaryota</taxon>
        <taxon>Viridiplantae</taxon>
        <taxon>Streptophyta</taxon>
        <taxon>Embryophyta</taxon>
        <taxon>Tracheophyta</taxon>
        <taxon>Spermatophyta</taxon>
        <taxon>Magnoliopsida</taxon>
        <taxon>eudicotyledons</taxon>
        <taxon>Gunneridae</taxon>
        <taxon>Pentapetalae</taxon>
        <taxon>asterids</taxon>
        <taxon>campanulids</taxon>
        <taxon>Aquifoliales</taxon>
        <taxon>Aquifoliaceae</taxon>
        <taxon>Ilex</taxon>
    </lineage>
</organism>
<dbReference type="SUPFAM" id="SSF81301">
    <property type="entry name" value="Nucleotidyltransferase"/>
    <property type="match status" value="1"/>
</dbReference>
<dbReference type="Proteomes" id="UP001642360">
    <property type="component" value="Unassembled WGS sequence"/>
</dbReference>
<gene>
    <name evidence="2" type="ORF">ILEXP_LOCUS30848</name>
</gene>
<evidence type="ECO:0000313" key="3">
    <source>
        <dbReference type="Proteomes" id="UP001642360"/>
    </source>
</evidence>
<sequence length="161" mass="18228">MWAALRSRSLPLSPSCSSFIQQWRLGLSNLNRTLCSVLTETTDIGDNKGLLDLQEVEKVLSDVKADNITVIPVKKHCDFADFMIVATGRSPWHVRNIAQALIYKAGTLIVHALDEKVRAYYNLERLWTAETSNKEQTQELEKAFVKVRRKNNSKKPVQSNG</sequence>
<comment type="similarity">
    <text evidence="1">Belongs to the Iojap/RsfS family.</text>
</comment>
<dbReference type="PANTHER" id="PTHR21043">
    <property type="entry name" value="IOJAP SUPERFAMILY ORTHOLOG"/>
    <property type="match status" value="1"/>
</dbReference>
<evidence type="ECO:0008006" key="4">
    <source>
        <dbReference type="Google" id="ProtNLM"/>
    </source>
</evidence>
<dbReference type="AlphaFoldDB" id="A0ABC8SXU8"/>
<dbReference type="InterPro" id="IPR043519">
    <property type="entry name" value="NT_sf"/>
</dbReference>
<protein>
    <recommendedName>
        <fullName evidence="4">Protein Iojap-related, mitochondrial</fullName>
    </recommendedName>
</protein>
<dbReference type="Pfam" id="PF02410">
    <property type="entry name" value="RsfS"/>
    <property type="match status" value="1"/>
</dbReference>
<name>A0ABC8SXU8_9AQUA</name>
<evidence type="ECO:0000313" key="2">
    <source>
        <dbReference type="EMBL" id="CAK9162016.1"/>
    </source>
</evidence>
<dbReference type="Gene3D" id="3.30.460.10">
    <property type="entry name" value="Beta Polymerase, domain 2"/>
    <property type="match status" value="2"/>
</dbReference>
<reference evidence="2 3" key="1">
    <citation type="submission" date="2024-02" db="EMBL/GenBank/DDBJ databases">
        <authorList>
            <person name="Vignale AGUSTIN F."/>
            <person name="Sosa J E."/>
            <person name="Modenutti C."/>
        </authorList>
    </citation>
    <scope>NUCLEOTIDE SEQUENCE [LARGE SCALE GENOMIC DNA]</scope>
</reference>